<protein>
    <submittedName>
        <fullName evidence="1">Uncharacterized protein</fullName>
    </submittedName>
</protein>
<sequence>MYSAHNLSILNSATRIVREDDDMLASTRFYDRYQQMFIGASVVQGILDLDRRYSVDPESAIREFRRKRRTWESCGGYLERITTEDIHHWISSDSYIVTEAADPDTTTAGAFSPVAQCIYKLPADEWVIPQLADPPDEIFDHELYKTIQNDGPRASALIDYLGVLPKWSDRKLAGSARFAGMLELIRQNANRASDSRIRHVIGLTFAIEGVIVPDSAGAKPRKSIRLMERFGQEEIVNQASTRAITTSTRCPPQALGRWKSAPAVLVPVNGVPYSLQVYWYCYVRTVSDVLERL</sequence>
<evidence type="ECO:0000313" key="2">
    <source>
        <dbReference type="Proteomes" id="UP000440096"/>
    </source>
</evidence>
<proteinExistence type="predicted"/>
<dbReference type="EMBL" id="WMBA01000023">
    <property type="protein sequence ID" value="MTD55587.1"/>
    <property type="molecule type" value="Genomic_DNA"/>
</dbReference>
<keyword evidence="2" id="KW-1185">Reference proteome</keyword>
<dbReference type="RefSeq" id="WP_154757778.1">
    <property type="nucleotide sequence ID" value="NZ_WMBA01000023.1"/>
</dbReference>
<organism evidence="1 2">
    <name type="scientific">Amycolatopsis pithecellobii</name>
    <dbReference type="NCBI Taxonomy" id="664692"/>
    <lineage>
        <taxon>Bacteria</taxon>
        <taxon>Bacillati</taxon>
        <taxon>Actinomycetota</taxon>
        <taxon>Actinomycetes</taxon>
        <taxon>Pseudonocardiales</taxon>
        <taxon>Pseudonocardiaceae</taxon>
        <taxon>Amycolatopsis</taxon>
    </lineage>
</organism>
<evidence type="ECO:0000313" key="1">
    <source>
        <dbReference type="EMBL" id="MTD55587.1"/>
    </source>
</evidence>
<comment type="caution">
    <text evidence="1">The sequence shown here is derived from an EMBL/GenBank/DDBJ whole genome shotgun (WGS) entry which is preliminary data.</text>
</comment>
<accession>A0A6N7YRC8</accession>
<dbReference type="Proteomes" id="UP000440096">
    <property type="component" value="Unassembled WGS sequence"/>
</dbReference>
<name>A0A6N7YRC8_9PSEU</name>
<gene>
    <name evidence="1" type="ORF">GKO32_16615</name>
</gene>
<reference evidence="1 2" key="1">
    <citation type="submission" date="2019-11" db="EMBL/GenBank/DDBJ databases">
        <title>Draft genome of Amycolatopsis RM579.</title>
        <authorList>
            <person name="Duangmal K."/>
            <person name="Mingma R."/>
        </authorList>
    </citation>
    <scope>NUCLEOTIDE SEQUENCE [LARGE SCALE GENOMIC DNA]</scope>
    <source>
        <strain evidence="1 2">RM579</strain>
    </source>
</reference>
<dbReference type="AlphaFoldDB" id="A0A6N7YRC8"/>
<dbReference type="OrthoDB" id="9429421at2"/>